<accession>A0A7S4LQ19</accession>
<reference evidence="2" key="1">
    <citation type="submission" date="2021-01" db="EMBL/GenBank/DDBJ databases">
        <authorList>
            <person name="Corre E."/>
            <person name="Pelletier E."/>
            <person name="Niang G."/>
            <person name="Scheremetjew M."/>
            <person name="Finn R."/>
            <person name="Kale V."/>
            <person name="Holt S."/>
            <person name="Cochrane G."/>
            <person name="Meng A."/>
            <person name="Brown T."/>
            <person name="Cohen L."/>
        </authorList>
    </citation>
    <scope>NUCLEOTIDE SEQUENCE</scope>
    <source>
        <strain evidence="2">LB1974</strain>
    </source>
</reference>
<evidence type="ECO:0000313" key="2">
    <source>
        <dbReference type="EMBL" id="CAE0843276.1"/>
    </source>
</evidence>
<feature type="compositionally biased region" description="Acidic residues" evidence="1">
    <location>
        <begin position="121"/>
        <end position="133"/>
    </location>
</feature>
<evidence type="ECO:0000256" key="1">
    <source>
        <dbReference type="SAM" id="MobiDB-lite"/>
    </source>
</evidence>
<dbReference type="EMBL" id="HBJB01002943">
    <property type="protein sequence ID" value="CAE0843276.1"/>
    <property type="molecule type" value="Transcribed_RNA"/>
</dbReference>
<dbReference type="AlphaFoldDB" id="A0A7S4LQ19"/>
<feature type="region of interest" description="Disordered" evidence="1">
    <location>
        <begin position="1"/>
        <end position="22"/>
    </location>
</feature>
<protein>
    <submittedName>
        <fullName evidence="2">Uncharacterized protein</fullName>
    </submittedName>
</protein>
<sequence length="224" mass="23947">MGQSSSLEAVRSPCESINGPCLARPSVEGEPINVVAAMWHRFAGVESGVSDSEEESMDEKASAEQLRSLERCLEEHCLLNPALETGVGTFTDEQLMRHGAFLREGRVAGLGSEPLPLDSVEEADEAQDGDDEASVPSGSPVRCTAKPVSPSGVRQVSEALCEVNVSLEPRQSNAKKASKPRSPKNQRNDVVLWDVTDSSLSRDFEHGSMWGRGGFAAEPVAGQV</sequence>
<name>A0A7S4LQ19_OXYMA</name>
<organism evidence="2">
    <name type="scientific">Oxyrrhis marina</name>
    <name type="common">Dinoflagellate</name>
    <dbReference type="NCBI Taxonomy" id="2969"/>
    <lineage>
        <taxon>Eukaryota</taxon>
        <taxon>Sar</taxon>
        <taxon>Alveolata</taxon>
        <taxon>Dinophyceae</taxon>
        <taxon>Oxyrrhinales</taxon>
        <taxon>Oxyrrhinaceae</taxon>
        <taxon>Oxyrrhis</taxon>
    </lineage>
</organism>
<feature type="region of interest" description="Disordered" evidence="1">
    <location>
        <begin position="169"/>
        <end position="190"/>
    </location>
</feature>
<gene>
    <name evidence="2" type="ORF">OMAR00294_LOCUS2407</name>
</gene>
<proteinExistence type="predicted"/>
<feature type="region of interest" description="Disordered" evidence="1">
    <location>
        <begin position="121"/>
        <end position="149"/>
    </location>
</feature>